<evidence type="ECO:0008006" key="5">
    <source>
        <dbReference type="Google" id="ProtNLM"/>
    </source>
</evidence>
<protein>
    <recommendedName>
        <fullName evidence="5">Secreted protein</fullName>
    </recommendedName>
</protein>
<dbReference type="RefSeq" id="WP_345580494.1">
    <property type="nucleotide sequence ID" value="NZ_BAABDQ010000076.1"/>
</dbReference>
<feature type="region of interest" description="Disordered" evidence="1">
    <location>
        <begin position="123"/>
        <end position="166"/>
    </location>
</feature>
<evidence type="ECO:0000256" key="1">
    <source>
        <dbReference type="SAM" id="MobiDB-lite"/>
    </source>
</evidence>
<feature type="chain" id="PRO_5045750683" description="Secreted protein" evidence="2">
    <location>
        <begin position="23"/>
        <end position="166"/>
    </location>
</feature>
<gene>
    <name evidence="3" type="ORF">GCM10022419_133300</name>
</gene>
<dbReference type="PROSITE" id="PS51257">
    <property type="entry name" value="PROKAR_LIPOPROTEIN"/>
    <property type="match status" value="1"/>
</dbReference>
<keyword evidence="4" id="KW-1185">Reference proteome</keyword>
<dbReference type="EMBL" id="BAABDQ010000076">
    <property type="protein sequence ID" value="GAA3625057.1"/>
    <property type="molecule type" value="Genomic_DNA"/>
</dbReference>
<sequence length="166" mass="17469">MSRLIRGCVSAFLLALSLTACDGNATTGTPAPSPSASGTQDALLRYVQCMRDNGVQMKDPNPEDAGAVSEGIDTSSAVYKAAEQACAGERKGIVQNRKEEGDDDPKQETDELLALAACLREHGVEVSDPVPGQDGGQLKGLDRTDPRARNAIQECQKSQPAPSERG</sequence>
<keyword evidence="2" id="KW-0732">Signal</keyword>
<organism evidence="3 4">
    <name type="scientific">Nonomuraea rosea</name>
    <dbReference type="NCBI Taxonomy" id="638574"/>
    <lineage>
        <taxon>Bacteria</taxon>
        <taxon>Bacillati</taxon>
        <taxon>Actinomycetota</taxon>
        <taxon>Actinomycetes</taxon>
        <taxon>Streptosporangiales</taxon>
        <taxon>Streptosporangiaceae</taxon>
        <taxon>Nonomuraea</taxon>
    </lineage>
</organism>
<evidence type="ECO:0000313" key="3">
    <source>
        <dbReference type="EMBL" id="GAA3625057.1"/>
    </source>
</evidence>
<proteinExistence type="predicted"/>
<evidence type="ECO:0000256" key="2">
    <source>
        <dbReference type="SAM" id="SignalP"/>
    </source>
</evidence>
<feature type="region of interest" description="Disordered" evidence="1">
    <location>
        <begin position="89"/>
        <end position="109"/>
    </location>
</feature>
<name>A0ABP7A577_9ACTN</name>
<dbReference type="Proteomes" id="UP001500630">
    <property type="component" value="Unassembled WGS sequence"/>
</dbReference>
<feature type="compositionally biased region" description="Polar residues" evidence="1">
    <location>
        <begin position="153"/>
        <end position="166"/>
    </location>
</feature>
<evidence type="ECO:0000313" key="4">
    <source>
        <dbReference type="Proteomes" id="UP001500630"/>
    </source>
</evidence>
<feature type="signal peptide" evidence="2">
    <location>
        <begin position="1"/>
        <end position="22"/>
    </location>
</feature>
<accession>A0ABP7A577</accession>
<reference evidence="4" key="1">
    <citation type="journal article" date="2019" name="Int. J. Syst. Evol. Microbiol.">
        <title>The Global Catalogue of Microorganisms (GCM) 10K type strain sequencing project: providing services to taxonomists for standard genome sequencing and annotation.</title>
        <authorList>
            <consortium name="The Broad Institute Genomics Platform"/>
            <consortium name="The Broad Institute Genome Sequencing Center for Infectious Disease"/>
            <person name="Wu L."/>
            <person name="Ma J."/>
        </authorList>
    </citation>
    <scope>NUCLEOTIDE SEQUENCE [LARGE SCALE GENOMIC DNA]</scope>
    <source>
        <strain evidence="4">JCM 17326</strain>
    </source>
</reference>
<comment type="caution">
    <text evidence="3">The sequence shown here is derived from an EMBL/GenBank/DDBJ whole genome shotgun (WGS) entry which is preliminary data.</text>
</comment>